<dbReference type="STRING" id="1179773.BN6_47700"/>
<dbReference type="SUPFAM" id="SSF52777">
    <property type="entry name" value="CoA-dependent acyltransferases"/>
    <property type="match status" value="2"/>
</dbReference>
<dbReference type="Proteomes" id="UP000006281">
    <property type="component" value="Chromosome"/>
</dbReference>
<comment type="similarity">
    <text evidence="4">Belongs to the acyltransferase PapA5 family.</text>
</comment>
<dbReference type="InterPro" id="IPR023213">
    <property type="entry name" value="CAT-like_dom_sf"/>
</dbReference>
<dbReference type="EC" id="2.3.1.282" evidence="5"/>
<keyword evidence="8" id="KW-0012">Acyltransferase</keyword>
<keyword evidence="14" id="KW-1185">Reference proteome</keyword>
<evidence type="ECO:0000313" key="14">
    <source>
        <dbReference type="Proteomes" id="UP000006281"/>
    </source>
</evidence>
<feature type="domain" description="Phthiocerol/phthiodiolone dimycocerosyl transferase C-terminal" evidence="12">
    <location>
        <begin position="207"/>
        <end position="306"/>
    </location>
</feature>
<comment type="catalytic activity">
    <reaction evidence="2">
        <text>2 a mycocerosyl-[mycocerosic acid synthase] + a phenolphthiocerol = a dimycocerosyl phenolphthiocerol + 2 holo-[mycocerosic acid synthase].</text>
        <dbReference type="EC" id="2.3.1.282"/>
    </reaction>
</comment>
<evidence type="ECO:0000256" key="1">
    <source>
        <dbReference type="ARBA" id="ARBA00000026"/>
    </source>
</evidence>
<dbReference type="eggNOG" id="COG1020">
    <property type="taxonomic scope" value="Bacteria"/>
</dbReference>
<gene>
    <name evidence="13" type="ordered locus">BN6_47700</name>
</gene>
<dbReference type="InterPro" id="IPR052058">
    <property type="entry name" value="Alcohol_O-acetyltransferase"/>
</dbReference>
<evidence type="ECO:0000256" key="2">
    <source>
        <dbReference type="ARBA" id="ARBA00000625"/>
    </source>
</evidence>
<evidence type="ECO:0000256" key="7">
    <source>
        <dbReference type="ARBA" id="ARBA00022679"/>
    </source>
</evidence>
<dbReference type="PANTHER" id="PTHR28037:SF1">
    <property type="entry name" value="ALCOHOL O-ACETYLTRANSFERASE 1-RELATED"/>
    <property type="match status" value="1"/>
</dbReference>
<evidence type="ECO:0000256" key="5">
    <source>
        <dbReference type="ARBA" id="ARBA00012866"/>
    </source>
</evidence>
<proteinExistence type="inferred from homology"/>
<evidence type="ECO:0000256" key="6">
    <source>
        <dbReference type="ARBA" id="ARBA00013449"/>
    </source>
</evidence>
<evidence type="ECO:0000256" key="3">
    <source>
        <dbReference type="ARBA" id="ARBA00001907"/>
    </source>
</evidence>
<dbReference type="EMBL" id="HE804045">
    <property type="protein sequence ID" value="CCH32045.1"/>
    <property type="molecule type" value="Genomic_DNA"/>
</dbReference>
<evidence type="ECO:0000313" key="13">
    <source>
        <dbReference type="EMBL" id="CCH32045.1"/>
    </source>
</evidence>
<organism evidence="13 14">
    <name type="scientific">Saccharothrix espanaensis (strain ATCC 51144 / DSM 44229 / JCM 9112 / NBRC 15066 / NRRL 15764)</name>
    <dbReference type="NCBI Taxonomy" id="1179773"/>
    <lineage>
        <taxon>Bacteria</taxon>
        <taxon>Bacillati</taxon>
        <taxon>Actinomycetota</taxon>
        <taxon>Actinomycetes</taxon>
        <taxon>Pseudonocardiales</taxon>
        <taxon>Pseudonocardiaceae</taxon>
        <taxon>Saccharothrix</taxon>
    </lineage>
</organism>
<accession>K0JW42</accession>
<sequence>MNEVNRPLSPVERWYRIAEEFSALNVVARVRVHGQLDVPLLRKGLDAVQTRHPLLRATITPGADPAFVAGAPPIPLREASGDWVRETDERELAERLDLHRGPLARAVVVAVEPGVHDLLLTVSHCVADAITVLSLAREWVESAAGQVFGELPALPAPEDLFPSRHRALRGTVGAAARVLSDQRKLRRADVRRLVPTAPVPDSARRTRLVHRELSPEQLEALRNACRRHGSTVHGALAAAMVTAVARDAGVTGPCHYGIGSPIDFRGEVGVSGQDAGAYIATVPSFVAYRPDGDFWDMATAVSRDLALRRSRGDHFSVITLLRWACPSGPADSEAFRRVVAARGPGNLCLSNIGVHDFPDRIGPWRLSGAQFTTGLSISGYLAATVNTSHGALFWNFSHIDHAVPGDRARRIADLSVATALEGLA</sequence>
<dbReference type="GO" id="GO:0016746">
    <property type="term" value="F:acyltransferase activity"/>
    <property type="evidence" value="ECO:0007669"/>
    <property type="project" value="UniProtKB-KW"/>
</dbReference>
<evidence type="ECO:0000256" key="11">
    <source>
        <dbReference type="ARBA" id="ARBA00033407"/>
    </source>
</evidence>
<dbReference type="Gene3D" id="3.30.559.10">
    <property type="entry name" value="Chloramphenicol acetyltransferase-like domain"/>
    <property type="match status" value="1"/>
</dbReference>
<dbReference type="RefSeq" id="WP_015102157.1">
    <property type="nucleotide sequence ID" value="NC_019673.1"/>
</dbReference>
<dbReference type="Pfam" id="PF16911">
    <property type="entry name" value="PapA_C"/>
    <property type="match status" value="1"/>
</dbReference>
<keyword evidence="7" id="KW-0808">Transferase</keyword>
<dbReference type="PANTHER" id="PTHR28037">
    <property type="entry name" value="ALCOHOL O-ACETYLTRANSFERASE 1-RELATED"/>
    <property type="match status" value="1"/>
</dbReference>
<dbReference type="AlphaFoldDB" id="K0JW42"/>
<evidence type="ECO:0000256" key="4">
    <source>
        <dbReference type="ARBA" id="ARBA00006558"/>
    </source>
</evidence>
<dbReference type="Gene3D" id="3.30.559.30">
    <property type="entry name" value="Nonribosomal peptide synthetase, condensation domain"/>
    <property type="match status" value="1"/>
</dbReference>
<evidence type="ECO:0000259" key="12">
    <source>
        <dbReference type="Pfam" id="PF16911"/>
    </source>
</evidence>
<dbReference type="KEGG" id="sesp:BN6_47700"/>
<name>K0JW42_SACES</name>
<dbReference type="PATRIC" id="fig|1179773.3.peg.4778"/>
<comment type="catalytic activity">
    <reaction evidence="1">
        <text>2 a mycocerosyl-[mycocerosic acid synthase] + a phthiocerol = a dimycocerosyl phthiocerol + 2 holo-[mycocerosic acid synthase].</text>
        <dbReference type="EC" id="2.3.1.282"/>
    </reaction>
</comment>
<evidence type="ECO:0000256" key="10">
    <source>
        <dbReference type="ARBA" id="ARBA00032317"/>
    </source>
</evidence>
<protein>
    <recommendedName>
        <fullName evidence="6">Phthiocerol/phthiodiolone dimycocerosyl transferase</fullName>
        <ecNumber evidence="5">2.3.1.282</ecNumber>
    </recommendedName>
    <alternativeName>
        <fullName evidence="11">Acyltransferase PapA5</fullName>
    </alternativeName>
    <alternativeName>
        <fullName evidence="9">Phthiocerol/phthiodiolone O-acyltransferase</fullName>
    </alternativeName>
    <alternativeName>
        <fullName evidence="10">Polyketide synthase-associated protein A5</fullName>
    </alternativeName>
</protein>
<dbReference type="OrthoDB" id="4568714at2"/>
<reference evidence="13 14" key="1">
    <citation type="journal article" date="2012" name="BMC Genomics">
        <title>Complete genome sequence of Saccharothrix espanaensis DSM 44229T and comparison to the other completely sequenced Pseudonocardiaceae.</title>
        <authorList>
            <person name="Strobel T."/>
            <person name="Al-Dilaimi A."/>
            <person name="Blom J."/>
            <person name="Gessner A."/>
            <person name="Kalinowski J."/>
            <person name="Luzhetska M."/>
            <person name="Puhler A."/>
            <person name="Szczepanowski R."/>
            <person name="Bechthold A."/>
            <person name="Ruckert C."/>
        </authorList>
    </citation>
    <scope>NUCLEOTIDE SEQUENCE [LARGE SCALE GENOMIC DNA]</scope>
    <source>
        <strain evidence="14">ATCC 51144 / DSM 44229 / JCM 9112 / NBRC 15066 / NRRL 15764</strain>
    </source>
</reference>
<evidence type="ECO:0000256" key="8">
    <source>
        <dbReference type="ARBA" id="ARBA00023315"/>
    </source>
</evidence>
<evidence type="ECO:0000256" key="9">
    <source>
        <dbReference type="ARBA" id="ARBA00030465"/>
    </source>
</evidence>
<dbReference type="HOGENOM" id="CLU_023849_0_0_11"/>
<dbReference type="InterPro" id="IPR031641">
    <property type="entry name" value="PapA_C"/>
</dbReference>
<comment type="catalytic activity">
    <reaction evidence="3">
        <text>2 a mycocerosyl-[mycocerosic acid synthase] + a phthiodiolone = a dimycocerosyl phthiodiolone + 2 holo-[mycocerosic acid synthase].</text>
        <dbReference type="EC" id="2.3.1.282"/>
    </reaction>
</comment>